<keyword evidence="5 14" id="KW-0812">Transmembrane</keyword>
<evidence type="ECO:0000256" key="8">
    <source>
        <dbReference type="ARBA" id="ARBA00022837"/>
    </source>
</evidence>
<evidence type="ECO:0000256" key="2">
    <source>
        <dbReference type="ARBA" id="ARBA00007449"/>
    </source>
</evidence>
<dbReference type="InterPro" id="IPR003961">
    <property type="entry name" value="FN3_dom"/>
</dbReference>
<evidence type="ECO:0000313" key="18">
    <source>
        <dbReference type="EMBL" id="PWA21725.1"/>
    </source>
</evidence>
<keyword evidence="6" id="KW-0732">Signal</keyword>
<keyword evidence="13" id="KW-0325">Glycoprotein</keyword>
<dbReference type="Gene3D" id="2.10.25.10">
    <property type="entry name" value="Laminin"/>
    <property type="match status" value="3"/>
</dbReference>
<dbReference type="Pfam" id="PF17205">
    <property type="entry name" value="PSI_integrin"/>
    <property type="match status" value="1"/>
</dbReference>
<dbReference type="InterPro" id="IPR038081">
    <property type="entry name" value="CalX-like_sf"/>
</dbReference>
<dbReference type="SUPFAM" id="SSF69687">
    <property type="entry name" value="Integrin beta tail domain"/>
    <property type="match status" value="1"/>
</dbReference>
<dbReference type="SMART" id="SM00187">
    <property type="entry name" value="INB"/>
    <property type="match status" value="1"/>
</dbReference>
<dbReference type="Proteomes" id="UP000250572">
    <property type="component" value="Unassembled WGS sequence"/>
</dbReference>
<dbReference type="GO" id="GO:0016477">
    <property type="term" value="P:cell migration"/>
    <property type="evidence" value="ECO:0007669"/>
    <property type="project" value="TreeGrafter"/>
</dbReference>
<evidence type="ECO:0000256" key="9">
    <source>
        <dbReference type="ARBA" id="ARBA00022989"/>
    </source>
</evidence>
<evidence type="ECO:0000256" key="13">
    <source>
        <dbReference type="ARBA" id="ARBA00023180"/>
    </source>
</evidence>
<dbReference type="PROSITE" id="PS00243">
    <property type="entry name" value="I_EGF_1"/>
    <property type="match status" value="1"/>
</dbReference>
<dbReference type="SMART" id="SM00237">
    <property type="entry name" value="Calx_beta"/>
    <property type="match status" value="1"/>
</dbReference>
<reference evidence="18 19" key="1">
    <citation type="journal article" date="2018" name="G3 (Bethesda)">
        <title>A High-Quality Reference Genome for the Invasive Mosquitofish Gambusia affinis Using a Chicago Library.</title>
        <authorList>
            <person name="Hoffberg S.L."/>
            <person name="Troendle N.J."/>
            <person name="Glenn T.C."/>
            <person name="Mahmud O."/>
            <person name="Louha S."/>
            <person name="Chalopin D."/>
            <person name="Bennetzen J.L."/>
            <person name="Mauricio R."/>
        </authorList>
    </citation>
    <scope>NUCLEOTIDE SEQUENCE [LARGE SCALE GENOMIC DNA]</scope>
    <source>
        <strain evidence="18">NE01/NJP1002.9</strain>
        <tissue evidence="18">Muscle</tissue>
    </source>
</reference>
<dbReference type="GO" id="GO:0005925">
    <property type="term" value="C:focal adhesion"/>
    <property type="evidence" value="ECO:0007669"/>
    <property type="project" value="TreeGrafter"/>
</dbReference>
<evidence type="ECO:0000256" key="3">
    <source>
        <dbReference type="ARBA" id="ARBA00022475"/>
    </source>
</evidence>
<dbReference type="InterPro" id="IPR013783">
    <property type="entry name" value="Ig-like_fold"/>
</dbReference>
<dbReference type="GO" id="GO:0098609">
    <property type="term" value="P:cell-cell adhesion"/>
    <property type="evidence" value="ECO:0007669"/>
    <property type="project" value="TreeGrafter"/>
</dbReference>
<feature type="compositionally biased region" description="Polar residues" evidence="15">
    <location>
        <begin position="2394"/>
        <end position="2404"/>
    </location>
</feature>
<dbReference type="InterPro" id="IPR036116">
    <property type="entry name" value="FN3_sf"/>
</dbReference>
<dbReference type="GO" id="GO:0033627">
    <property type="term" value="P:cell adhesion mediated by integrin"/>
    <property type="evidence" value="ECO:0007669"/>
    <property type="project" value="TreeGrafter"/>
</dbReference>
<dbReference type="SUPFAM" id="SSF53300">
    <property type="entry name" value="vWA-like"/>
    <property type="match status" value="1"/>
</dbReference>
<keyword evidence="3" id="KW-1003">Cell membrane</keyword>
<feature type="region of interest" description="Disordered" evidence="15">
    <location>
        <begin position="2373"/>
        <end position="2404"/>
    </location>
</feature>
<dbReference type="PANTHER" id="PTHR10082:SF42">
    <property type="entry name" value="INTEGRIN BETA-4"/>
    <property type="match status" value="1"/>
</dbReference>
<evidence type="ECO:0000256" key="4">
    <source>
        <dbReference type="ARBA" id="ARBA00022536"/>
    </source>
</evidence>
<keyword evidence="19" id="KW-1185">Reference proteome</keyword>
<evidence type="ECO:0000259" key="17">
    <source>
        <dbReference type="PROSITE" id="PS50853"/>
    </source>
</evidence>
<comment type="caution">
    <text evidence="18">The sequence shown here is derived from an EMBL/GenBank/DDBJ whole genome shotgun (WGS) entry which is preliminary data.</text>
</comment>
<dbReference type="Gene3D" id="3.40.50.410">
    <property type="entry name" value="von Willebrand factor, type A domain"/>
    <property type="match status" value="1"/>
</dbReference>
<dbReference type="InterPro" id="IPR036465">
    <property type="entry name" value="vWFA_dom_sf"/>
</dbReference>
<dbReference type="InterPro" id="IPR000742">
    <property type="entry name" value="EGF"/>
</dbReference>
<dbReference type="FunFam" id="2.10.25.10:FF:000287">
    <property type="entry name" value="Integrin beta"/>
    <property type="match status" value="1"/>
</dbReference>
<evidence type="ECO:0000256" key="12">
    <source>
        <dbReference type="ARBA" id="ARBA00023157"/>
    </source>
</evidence>
<keyword evidence="12" id="KW-1015">Disulfide bond</keyword>
<feature type="region of interest" description="Disordered" evidence="15">
    <location>
        <begin position="1854"/>
        <end position="1911"/>
    </location>
</feature>
<dbReference type="GO" id="GO:0009986">
    <property type="term" value="C:cell surface"/>
    <property type="evidence" value="ECO:0007669"/>
    <property type="project" value="TreeGrafter"/>
</dbReference>
<keyword evidence="4" id="KW-0245">EGF-like domain</keyword>
<dbReference type="FunFam" id="3.40.50.410:FF:000036">
    <property type="entry name" value="Integrin beta"/>
    <property type="match status" value="1"/>
</dbReference>
<feature type="compositionally biased region" description="Low complexity" evidence="15">
    <location>
        <begin position="1900"/>
        <end position="1911"/>
    </location>
</feature>
<feature type="region of interest" description="Disordered" evidence="15">
    <location>
        <begin position="1475"/>
        <end position="1499"/>
    </location>
</feature>
<keyword evidence="7" id="KW-0677">Repeat</keyword>
<feature type="domain" description="Fibronectin type-III" evidence="17">
    <location>
        <begin position="1651"/>
        <end position="1750"/>
    </location>
</feature>
<evidence type="ECO:0000256" key="5">
    <source>
        <dbReference type="ARBA" id="ARBA00022692"/>
    </source>
</evidence>
<dbReference type="Pfam" id="PF03160">
    <property type="entry name" value="Calx-beta"/>
    <property type="match status" value="2"/>
</dbReference>
<evidence type="ECO:0000256" key="15">
    <source>
        <dbReference type="SAM" id="MobiDB-lite"/>
    </source>
</evidence>
<dbReference type="STRING" id="33528.ENSGAFP00000001099"/>
<dbReference type="Pfam" id="PF00041">
    <property type="entry name" value="fn3"/>
    <property type="match status" value="4"/>
</dbReference>
<dbReference type="InterPro" id="IPR012896">
    <property type="entry name" value="Integrin_bsu_tail"/>
</dbReference>
<keyword evidence="8" id="KW-0106">Calcium</keyword>
<keyword evidence="11 16" id="KW-0472">Membrane</keyword>
<keyword evidence="14" id="KW-0130">Cell adhesion</keyword>
<dbReference type="PROSITE" id="PS00022">
    <property type="entry name" value="EGF_1"/>
    <property type="match status" value="1"/>
</dbReference>
<dbReference type="InterPro" id="IPR003644">
    <property type="entry name" value="Calx_beta"/>
</dbReference>
<feature type="domain" description="Fibronectin type-III" evidence="17">
    <location>
        <begin position="2154"/>
        <end position="2249"/>
    </location>
</feature>
<dbReference type="SMART" id="SM01242">
    <property type="entry name" value="Integrin_B_tail"/>
    <property type="match status" value="1"/>
</dbReference>
<gene>
    <name evidence="18" type="ORF">CCH79_00003466</name>
</gene>
<name>A0A315VF13_GAMAF</name>
<comment type="subcellular location">
    <subcellularLocation>
        <location evidence="1 14">Cell membrane</location>
        <topology evidence="1 14">Single-pass type I membrane protein</topology>
    </subcellularLocation>
</comment>
<keyword evidence="10 14" id="KW-0401">Integrin</keyword>
<dbReference type="GO" id="GO:0007229">
    <property type="term" value="P:integrin-mediated signaling pathway"/>
    <property type="evidence" value="ECO:0007669"/>
    <property type="project" value="UniProtKB-KW"/>
</dbReference>
<dbReference type="FunFam" id="2.60.40.10:FF:000146">
    <property type="entry name" value="Integrin beta"/>
    <property type="match status" value="2"/>
</dbReference>
<dbReference type="GO" id="GO:0008305">
    <property type="term" value="C:integrin complex"/>
    <property type="evidence" value="ECO:0007669"/>
    <property type="project" value="TreeGrafter"/>
</dbReference>
<dbReference type="Pfam" id="PF07965">
    <property type="entry name" value="Integrin_B_tail"/>
    <property type="match status" value="1"/>
</dbReference>
<dbReference type="GO" id="GO:0005178">
    <property type="term" value="F:integrin binding"/>
    <property type="evidence" value="ECO:0007669"/>
    <property type="project" value="TreeGrafter"/>
</dbReference>
<evidence type="ECO:0000256" key="1">
    <source>
        <dbReference type="ARBA" id="ARBA00004251"/>
    </source>
</evidence>
<evidence type="ECO:0000256" key="11">
    <source>
        <dbReference type="ARBA" id="ARBA00023136"/>
    </source>
</evidence>
<dbReference type="Gene3D" id="3.30.1680.10">
    <property type="entry name" value="ligand-binding face of the semaphorins, domain 2"/>
    <property type="match status" value="1"/>
</dbReference>
<dbReference type="SUPFAM" id="SSF103575">
    <property type="entry name" value="Plexin repeat"/>
    <property type="match status" value="1"/>
</dbReference>
<dbReference type="PRINTS" id="PR01186">
    <property type="entry name" value="INTEGRINB"/>
</dbReference>
<evidence type="ECO:0000256" key="14">
    <source>
        <dbReference type="RuleBase" id="RU000633"/>
    </source>
</evidence>
<keyword evidence="9 16" id="KW-1133">Transmembrane helix</keyword>
<dbReference type="Gene3D" id="2.60.40.1510">
    <property type="entry name" value="ntegrin, alpha v. Chain A, domain 3"/>
    <property type="match status" value="1"/>
</dbReference>
<dbReference type="PROSITE" id="PS50853">
    <property type="entry name" value="FN3"/>
    <property type="match status" value="4"/>
</dbReference>
<dbReference type="PROSITE" id="PS52047">
    <property type="entry name" value="I_EGF_2"/>
    <property type="match status" value="1"/>
</dbReference>
<comment type="similarity">
    <text evidence="2 14">Belongs to the integrin beta chain family.</text>
</comment>
<evidence type="ECO:0000256" key="6">
    <source>
        <dbReference type="ARBA" id="ARBA00022729"/>
    </source>
</evidence>
<dbReference type="Gene3D" id="4.10.1240.30">
    <property type="match status" value="1"/>
</dbReference>
<feature type="domain" description="Fibronectin type-III" evidence="17">
    <location>
        <begin position="2041"/>
        <end position="2134"/>
    </location>
</feature>
<accession>A0A315VF13</accession>
<dbReference type="SUPFAM" id="SSF49265">
    <property type="entry name" value="Fibronectin type III"/>
    <property type="match status" value="2"/>
</dbReference>
<dbReference type="EMBL" id="NHOQ01001904">
    <property type="protein sequence ID" value="PWA21725.1"/>
    <property type="molecule type" value="Genomic_DNA"/>
</dbReference>
<evidence type="ECO:0000256" key="10">
    <source>
        <dbReference type="ARBA" id="ARBA00023037"/>
    </source>
</evidence>
<dbReference type="CDD" id="cd00063">
    <property type="entry name" value="FN3"/>
    <property type="match status" value="4"/>
</dbReference>
<dbReference type="InterPro" id="IPR002369">
    <property type="entry name" value="Integrin_bsu_VWA"/>
</dbReference>
<evidence type="ECO:0000313" key="19">
    <source>
        <dbReference type="Proteomes" id="UP000250572"/>
    </source>
</evidence>
<dbReference type="InterPro" id="IPR015812">
    <property type="entry name" value="Integrin_bsu"/>
</dbReference>
<dbReference type="Pfam" id="PF23106">
    <property type="entry name" value="EGF_Teneurin"/>
    <property type="match status" value="1"/>
</dbReference>
<dbReference type="SMART" id="SM00060">
    <property type="entry name" value="FN3"/>
    <property type="match status" value="4"/>
</dbReference>
<feature type="compositionally biased region" description="Basic residues" evidence="15">
    <location>
        <begin position="2376"/>
        <end position="2389"/>
    </location>
</feature>
<dbReference type="InterPro" id="IPR036349">
    <property type="entry name" value="Integrin_bsu_tail_dom_sf"/>
</dbReference>
<evidence type="ECO:0000256" key="7">
    <source>
        <dbReference type="ARBA" id="ARBA00022737"/>
    </source>
</evidence>
<feature type="transmembrane region" description="Helical" evidence="16">
    <location>
        <begin position="1025"/>
        <end position="1044"/>
    </location>
</feature>
<dbReference type="PANTHER" id="PTHR10082">
    <property type="entry name" value="INTEGRIN BETA SUBUNIT"/>
    <property type="match status" value="1"/>
</dbReference>
<dbReference type="InterPro" id="IPR057243">
    <property type="entry name" value="Integrin_I-EGF_CS"/>
</dbReference>
<proteinExistence type="inferred from homology"/>
<feature type="domain" description="Fibronectin type-III" evidence="17">
    <location>
        <begin position="1558"/>
        <end position="1647"/>
    </location>
</feature>
<dbReference type="Pfam" id="PF00362">
    <property type="entry name" value="Integrin_beta"/>
    <property type="match status" value="1"/>
</dbReference>
<dbReference type="InterPro" id="IPR033760">
    <property type="entry name" value="Integrin_beta_N"/>
</dbReference>
<dbReference type="Gene3D" id="2.60.40.2030">
    <property type="match status" value="2"/>
</dbReference>
<evidence type="ECO:0000256" key="16">
    <source>
        <dbReference type="SAM" id="Phobius"/>
    </source>
</evidence>
<feature type="region of interest" description="Disordered" evidence="15">
    <location>
        <begin position="1528"/>
        <end position="1576"/>
    </location>
</feature>
<protein>
    <recommendedName>
        <fullName evidence="14">Integrin beta</fullName>
    </recommendedName>
</protein>
<dbReference type="SUPFAM" id="SSF141072">
    <property type="entry name" value="CalX-like"/>
    <property type="match status" value="2"/>
</dbReference>
<organism evidence="18 19">
    <name type="scientific">Gambusia affinis</name>
    <name type="common">Western mosquitofish</name>
    <name type="synonym">Heterandria affinis</name>
    <dbReference type="NCBI Taxonomy" id="33528"/>
    <lineage>
        <taxon>Eukaryota</taxon>
        <taxon>Metazoa</taxon>
        <taxon>Chordata</taxon>
        <taxon>Craniata</taxon>
        <taxon>Vertebrata</taxon>
        <taxon>Euteleostomi</taxon>
        <taxon>Actinopterygii</taxon>
        <taxon>Neopterygii</taxon>
        <taxon>Teleostei</taxon>
        <taxon>Neoteleostei</taxon>
        <taxon>Acanthomorphata</taxon>
        <taxon>Ovalentaria</taxon>
        <taxon>Atherinomorphae</taxon>
        <taxon>Cyprinodontiformes</taxon>
        <taxon>Poeciliidae</taxon>
        <taxon>Poeciliinae</taxon>
        <taxon>Gambusia</taxon>
    </lineage>
</organism>
<dbReference type="GO" id="GO:0007160">
    <property type="term" value="P:cell-matrix adhesion"/>
    <property type="evidence" value="ECO:0007669"/>
    <property type="project" value="TreeGrafter"/>
</dbReference>
<dbReference type="SUPFAM" id="SSF57196">
    <property type="entry name" value="EGF/Laminin"/>
    <property type="match status" value="1"/>
</dbReference>
<sequence>MEVWSFKLQQAYLDRDWCVGVYAEAKRIKTQHSHWHSAGVSESLATLKLDTGAEISFNPGGYLEKEEILFFLPHRRTFGLGLRADAPGSLTRPPVLKVDAFLSLPFPFLPKLMSRGGPTHTHWWYVHLAGMFLSEEKLRETSPLLVPEKLSEQREAARATGGCNLGQKRSLICDCPPSGSETQSAGLLVFTAEEDAVCCPDPSLSLGDLCDIFSPTPLTHTHLKAALLRREAQTRPSHVLPGCVFNSNRSFSRLIPPCIGCSPSRPHRIVSQLALKLYDTKQDGRGEMGSWSLRCLAGLGLLAVLLTCCSAQVNSCLAARSGSCSDCLQAGVGCAYCSEEDFGFPRCDLHEKILAHGCNAAYVIKATSQRTIEQNKAINMNLQRSQVSPQQVSMTFLPGETKELDVNVFAPTKGPLDLYILMDFSNSMKDDLDNLKKMGNKLATVVQEISSDYTIGFGKFVDKVIEPQTDMRPAKLKQPWPDSESPFSFKNVIPLTNNVDDFTTKLQKEKISGNLDAPEGGFDAILQAAVCKEIGWRDGSTHLLVFSTESAFHYEADGANVLAGILPRNDELCHLDENGVYVQATKQDYPSIPTLVRLLGKHNIIPIFAVTSYSFEYYSKLKEYFPIAEIGVLQEDSSNILDIMRVAFVSIQSKMSIRAENRPKAFGAQFLNTSNKVVNYGAFNFQPGEIGKFKVKLTAQQKVDEQPVCKADPEDKEGTIRVKPTTFSAAVNVKASVLCETCDCEKTPIPKAKRCNGNGKLVCGKLLSNEPQLLSNLFAICARAGAFCNCSKTSGLSKNQCIGPGMTESCSGRGDCQACGTCVCYNPDQYEGPYCQYDKTQCQRVAGILCNDRGSCVMGHCACSEGWEGPACECSKSNETCLDNKGVSRASDLRSCRAGRRNICGGRGKCVCGSCQCPDSGMSLTATCEPNFDFLLGACEKTRRCVQCQAWKTGEMKNKEDCDKCAFKVKMVDELKERGKVFDYCSFVDEDDCTYEYTVETSNDATNTELLVEVLKKKDCPAASLLWLLPLILFLLLLLALLLLCCWKYCACCASCWQRCLALLPCCSGGRMVGFKEDEYVFHQSQMNSNHLNTPLVRTGPPKGTDVVRWKVKDNVHRAASHPRELMQPNPDEMIQFPISLRLNRLFSENLSRPESKDAEQLRQEVADNLNEVYKQIPEAQKVQHTFFRLQKNAGKRGDYTIMDTVLSAPRRAYPDIVKLTEKNVQSGNFGDLKVVPGYYTVATDREAAGAVEFQEGVESVDVHVPLFVKDDDDDKKQLKVEARDVPLGIAKIVKPFVNITIIKEHATSVFSFLQSKYTYSRKDGKAHIPINREIIEDGLTQVIYSTRDLTAKNEKDYMSVQRDLSFAPGETQKTVSVPLLEFSERDGLLGDKSNKQFVIDLSNPRQGAKLGQFPSTTVNIADVSESSVMMFKKDIHTFSPSEPTYSIPVVRSHNKDSLATVKWRTKAPVPQGFDRSGSLTFAPGETEKDIGIKPNAGSAQPETFQVELYDPSTKGVIGERRNTNVNITKEPRSPSVAKMQSKAFSSPRGNAPSRLLSPGNLKAKATGPRNIRLNWDPPPGNPVGYKVKYWIYGDHEKDVNVLDVKTPQADLTDLFPFCDYETQVCAYNLMGDGPDTDVVECKTLEDVPGEPSRLAFNVISPTVTQVSWGEPAEPNGDITAYELIYTPIDDEMKPVGTAKKVKIDNPKKRMLLIENLQSAQTYQYKVRAQNCVGWGPFRDATINLASQPTRPMSSEFVPNSSGSSASLPLKEINSSLFPSVVPIIPEVPIVDAEAGEEYDSYLMYSNDVLKSPTSSKTPSVSGDGWQYIKMVGSDLELRQVSWKQRVEVIPSRLSTDTEMSSDEQPHPSSSHTPLPDYMSNGRWDQSFHFPGGSTTRNLSASSSPMSTLSSNYKGGAGGSFTTEMHTTYMTGPGSPRRQDVIGGGGFLTTEVLMRKSSENRGYTDENIRDSIVIEDDKYPDLTPSGGFGYAGLQSSSQTQYSYGLSQSSRARTQSSEVNEALYSLDRVLHDARVSPGVPETPSRLVFSALGPTALKVSWQEPRCEKDILGYCVLYQLLNGGETKRLNVSNPAENSVVIHDLLPNHSYLFKVKAQSQEGWGPERDGVITIKSAVDPKSPLSPMPGSPFTLSSPSAPGPLVFTALSPDSLQLTWEKPRTPNGDILNYRVTCEQLHGGGDMRSFNVSSNAETSLTVPNLTKNVPYKFKVQAQTTQGFGPEREGIMTIESQDGGALSQHSSQSVTRRDVFLMPTEMTTRTNVSHTMVDDPYFSDGRMMTQLTETGSMVSRQVTREVVQRSVTGASTVTKRMQRNTKCNVDGWQFWILISQGTSKRESRLRRRLGGLRRIRCEETDARRATQVHKHGPGQRHGCRTPAGRTTRSLTTSTVPNRGYSSSVKFSLYTPTFLGFAFWGKKVAGTVRAFRSVPLSSRMVRYPVSVFRERKPCLTAEALATPRRQSLSPTSTSQ</sequence>
<dbReference type="Gene3D" id="2.60.40.10">
    <property type="entry name" value="Immunoglobulins"/>
    <property type="match status" value="4"/>
</dbReference>